<comment type="caution">
    <text evidence="1">The sequence shown here is derived from an EMBL/GenBank/DDBJ whole genome shotgun (WGS) entry which is preliminary data.</text>
</comment>
<gene>
    <name evidence="1" type="ORF">MLD38_038581</name>
</gene>
<evidence type="ECO:0000313" key="1">
    <source>
        <dbReference type="EMBL" id="KAI4302883.1"/>
    </source>
</evidence>
<reference evidence="2" key="1">
    <citation type="journal article" date="2023" name="Front. Plant Sci.">
        <title>Chromosomal-level genome assembly of Melastoma candidum provides insights into trichome evolution.</title>
        <authorList>
            <person name="Zhong Y."/>
            <person name="Wu W."/>
            <person name="Sun C."/>
            <person name="Zou P."/>
            <person name="Liu Y."/>
            <person name="Dai S."/>
            <person name="Zhou R."/>
        </authorList>
    </citation>
    <scope>NUCLEOTIDE SEQUENCE [LARGE SCALE GENOMIC DNA]</scope>
</reference>
<sequence length="156" mass="17149">MGSGEPTEPEPLSVEDVSGGVHLLPCTINYDGPSDVSHYFKPKPSGAEVEGLKVEEAYFRGRKLEGATVHLPSGYSGFVIAKKSSGDTCTLEVPCKEEDSWELKAKFSRLTYWNHDFLPSRDDAFPRSLHLLAVAEALHKPVTPEGLSSFERSQKL</sequence>
<proteinExistence type="predicted"/>
<organism evidence="1 2">
    <name type="scientific">Melastoma candidum</name>
    <dbReference type="NCBI Taxonomy" id="119954"/>
    <lineage>
        <taxon>Eukaryota</taxon>
        <taxon>Viridiplantae</taxon>
        <taxon>Streptophyta</taxon>
        <taxon>Embryophyta</taxon>
        <taxon>Tracheophyta</taxon>
        <taxon>Spermatophyta</taxon>
        <taxon>Magnoliopsida</taxon>
        <taxon>eudicotyledons</taxon>
        <taxon>Gunneridae</taxon>
        <taxon>Pentapetalae</taxon>
        <taxon>rosids</taxon>
        <taxon>malvids</taxon>
        <taxon>Myrtales</taxon>
        <taxon>Melastomataceae</taxon>
        <taxon>Melastomatoideae</taxon>
        <taxon>Melastomateae</taxon>
        <taxon>Melastoma</taxon>
    </lineage>
</organism>
<dbReference type="Proteomes" id="UP001057402">
    <property type="component" value="Chromosome 12"/>
</dbReference>
<keyword evidence="2" id="KW-1185">Reference proteome</keyword>
<name>A0ACB9KZY6_9MYRT</name>
<evidence type="ECO:0000313" key="2">
    <source>
        <dbReference type="Proteomes" id="UP001057402"/>
    </source>
</evidence>
<accession>A0ACB9KZY6</accession>
<dbReference type="EMBL" id="CM042891">
    <property type="protein sequence ID" value="KAI4302883.1"/>
    <property type="molecule type" value="Genomic_DNA"/>
</dbReference>
<protein>
    <submittedName>
        <fullName evidence="1">Uncharacterized protein</fullName>
    </submittedName>
</protein>